<protein>
    <submittedName>
        <fullName evidence="2 3">Uncharacterized protein LOC120272136</fullName>
    </submittedName>
</protein>
<dbReference type="GeneID" id="120272136"/>
<evidence type="ECO:0000313" key="4">
    <source>
        <dbReference type="RefSeq" id="XP_039134827.1"/>
    </source>
</evidence>
<accession>A0AB40C4V7</accession>
<keyword evidence="1" id="KW-1185">Reference proteome</keyword>
<dbReference type="AlphaFoldDB" id="A0AB40C4V7"/>
<sequence length="250" mass="28117">MAAGFKKDDIIILRIDGEDLKEFSESPQFEPEMISIFSGMDSSNASLCQCIAKALEQLTVEHGMPPSSDTWVFNNIIEPALQSLSLDQFLTVSQEIFLEEFRKLIDSITLRLQEKPVIVARNESIFDGSGIKKLLSDKAELNKMLEVAWRDLPTNQTQKISDSLSVALDRMADSANLPLCGNIPQVDTIVKEVLSTLNTTDQETLHEDEFKKTMTETLRHIMSRLEENPVFISSHSVVHEPMVTPFTESE</sequence>
<dbReference type="RefSeq" id="XP_039134825.1">
    <property type="nucleotide sequence ID" value="XM_039278891.1"/>
</dbReference>
<evidence type="ECO:0000313" key="2">
    <source>
        <dbReference type="RefSeq" id="XP_039134824.1"/>
    </source>
</evidence>
<name>A0AB40C4V7_DIOCR</name>
<evidence type="ECO:0000313" key="1">
    <source>
        <dbReference type="Proteomes" id="UP001515500"/>
    </source>
</evidence>
<dbReference type="Proteomes" id="UP001515500">
    <property type="component" value="Chromosome 11"/>
</dbReference>
<organism evidence="1 4">
    <name type="scientific">Dioscorea cayennensis subsp. rotundata</name>
    <name type="common">White Guinea yam</name>
    <name type="synonym">Dioscorea rotundata</name>
    <dbReference type="NCBI Taxonomy" id="55577"/>
    <lineage>
        <taxon>Eukaryota</taxon>
        <taxon>Viridiplantae</taxon>
        <taxon>Streptophyta</taxon>
        <taxon>Embryophyta</taxon>
        <taxon>Tracheophyta</taxon>
        <taxon>Spermatophyta</taxon>
        <taxon>Magnoliopsida</taxon>
        <taxon>Liliopsida</taxon>
        <taxon>Dioscoreales</taxon>
        <taxon>Dioscoreaceae</taxon>
        <taxon>Dioscorea</taxon>
    </lineage>
</organism>
<dbReference type="PANTHER" id="PTHR34574:SF13">
    <property type="entry name" value="EF-HAND DOMAIN-CONTAINING PROTEIN"/>
    <property type="match status" value="1"/>
</dbReference>
<evidence type="ECO:0000313" key="3">
    <source>
        <dbReference type="RefSeq" id="XP_039134825.1"/>
    </source>
</evidence>
<dbReference type="RefSeq" id="XP_039134824.1">
    <property type="nucleotide sequence ID" value="XM_039278890.1"/>
</dbReference>
<dbReference type="RefSeq" id="XP_039134827.1">
    <property type="nucleotide sequence ID" value="XM_039278893.1"/>
</dbReference>
<dbReference type="PANTHER" id="PTHR34574">
    <property type="entry name" value="CALCIUM-BINDING EF-HAND FAMILY PROTEIN-RELATED"/>
    <property type="match status" value="1"/>
</dbReference>
<gene>
    <name evidence="2 3 4" type="primary">LOC120272136</name>
</gene>
<proteinExistence type="predicted"/>
<reference evidence="2 3" key="1">
    <citation type="submission" date="2025-04" db="UniProtKB">
        <authorList>
            <consortium name="RefSeq"/>
        </authorList>
    </citation>
    <scope>IDENTIFICATION</scope>
</reference>